<evidence type="ECO:0000313" key="3">
    <source>
        <dbReference type="Proteomes" id="UP001214576"/>
    </source>
</evidence>
<feature type="compositionally biased region" description="Basic and acidic residues" evidence="1">
    <location>
        <begin position="258"/>
        <end position="269"/>
    </location>
</feature>
<name>A0AAD4Y000_OVIAM</name>
<organism evidence="2 3">
    <name type="scientific">Ovis ammon polii</name>
    <dbReference type="NCBI Taxonomy" id="230172"/>
    <lineage>
        <taxon>Eukaryota</taxon>
        <taxon>Metazoa</taxon>
        <taxon>Chordata</taxon>
        <taxon>Craniata</taxon>
        <taxon>Vertebrata</taxon>
        <taxon>Euteleostomi</taxon>
        <taxon>Mammalia</taxon>
        <taxon>Eutheria</taxon>
        <taxon>Laurasiatheria</taxon>
        <taxon>Artiodactyla</taxon>
        <taxon>Ruminantia</taxon>
        <taxon>Pecora</taxon>
        <taxon>Bovidae</taxon>
        <taxon>Caprinae</taxon>
        <taxon>Ovis</taxon>
    </lineage>
</organism>
<gene>
    <name evidence="2" type="ORF">MG293_019800</name>
</gene>
<feature type="region of interest" description="Disordered" evidence="1">
    <location>
        <begin position="243"/>
        <end position="269"/>
    </location>
</feature>
<dbReference type="AlphaFoldDB" id="A0AAD4Y000"/>
<reference evidence="2" key="1">
    <citation type="submission" date="2022-03" db="EMBL/GenBank/DDBJ databases">
        <title>Genomic analyses of argali, domestic sheep and their hybrids provide insights into chromosomal evolution, heterosis and genetic basis of agronomic traits.</title>
        <authorList>
            <person name="Li M."/>
        </authorList>
    </citation>
    <scope>NUCLEOTIDE SEQUENCE</scope>
    <source>
        <strain evidence="2">CAU-MHL-2022a</strain>
        <tissue evidence="2">Skin</tissue>
    </source>
</reference>
<accession>A0AAD4Y000</accession>
<dbReference type="EMBL" id="JAKZEL010000026">
    <property type="protein sequence ID" value="KAI4529944.1"/>
    <property type="molecule type" value="Genomic_DNA"/>
</dbReference>
<comment type="caution">
    <text evidence="2">The sequence shown here is derived from an EMBL/GenBank/DDBJ whole genome shotgun (WGS) entry which is preliminary data.</text>
</comment>
<dbReference type="Proteomes" id="UP001214576">
    <property type="component" value="Unassembled WGS sequence"/>
</dbReference>
<proteinExistence type="predicted"/>
<keyword evidence="3" id="KW-1185">Reference proteome</keyword>
<evidence type="ECO:0000256" key="1">
    <source>
        <dbReference type="SAM" id="MobiDB-lite"/>
    </source>
</evidence>
<protein>
    <submittedName>
        <fullName evidence="2">Uncharacterized protein</fullName>
    </submittedName>
</protein>
<sequence>MWDIEQLKLIHKAGLDSLVYLTGVTSALTYEIGTGDHVKSQTGALICLTSSQLEPFLHFTWSSLECQFIKTHSESLTLSTFPDNVTGLSQEGLDGDETCGESNSCLPCLDARNQKPPLQEECAYHRSRSLRVEDVAFAFQDSKIHIFRKSGDPSPSPRYTGGSIFLPLQVWTKSITTDGVRRELLPGSVGKNKIANDVEKYLVSSEDLRSLEAVDWPVATVPRTGLAIIAHWRVSGELSNADLRDGEVGEGCGSDCDGDGRDDVGTNAG</sequence>
<evidence type="ECO:0000313" key="2">
    <source>
        <dbReference type="EMBL" id="KAI4529944.1"/>
    </source>
</evidence>